<comment type="caution">
    <text evidence="1">The sequence shown here is derived from an EMBL/GenBank/DDBJ whole genome shotgun (WGS) entry which is preliminary data.</text>
</comment>
<organism evidence="1 2">
    <name type="scientific">Solanum bulbocastanum</name>
    <name type="common">Wild potato</name>
    <dbReference type="NCBI Taxonomy" id="147425"/>
    <lineage>
        <taxon>Eukaryota</taxon>
        <taxon>Viridiplantae</taxon>
        <taxon>Streptophyta</taxon>
        <taxon>Embryophyta</taxon>
        <taxon>Tracheophyta</taxon>
        <taxon>Spermatophyta</taxon>
        <taxon>Magnoliopsida</taxon>
        <taxon>eudicotyledons</taxon>
        <taxon>Gunneridae</taxon>
        <taxon>Pentapetalae</taxon>
        <taxon>asterids</taxon>
        <taxon>lamiids</taxon>
        <taxon>Solanales</taxon>
        <taxon>Solanaceae</taxon>
        <taxon>Solanoideae</taxon>
        <taxon>Solaneae</taxon>
        <taxon>Solanum</taxon>
    </lineage>
</organism>
<dbReference type="Proteomes" id="UP001371456">
    <property type="component" value="Unassembled WGS sequence"/>
</dbReference>
<evidence type="ECO:0000313" key="1">
    <source>
        <dbReference type="EMBL" id="KAK6804338.1"/>
    </source>
</evidence>
<protein>
    <submittedName>
        <fullName evidence="1">Uncharacterized protein</fullName>
    </submittedName>
</protein>
<accession>A0AAN8U928</accession>
<dbReference type="EMBL" id="JBANQN010000001">
    <property type="protein sequence ID" value="KAK6804338.1"/>
    <property type="molecule type" value="Genomic_DNA"/>
</dbReference>
<sequence>MEKSKNAIICMIFIMFVFYSPIIHATQEPLLSPQPTTTFDFIFSKS</sequence>
<evidence type="ECO:0000313" key="2">
    <source>
        <dbReference type="Proteomes" id="UP001371456"/>
    </source>
</evidence>
<dbReference type="AlphaFoldDB" id="A0AAN8U928"/>
<reference evidence="1 2" key="1">
    <citation type="submission" date="2024-02" db="EMBL/GenBank/DDBJ databases">
        <title>de novo genome assembly of Solanum bulbocastanum strain 11H21.</title>
        <authorList>
            <person name="Hosaka A.J."/>
        </authorList>
    </citation>
    <scope>NUCLEOTIDE SEQUENCE [LARGE SCALE GENOMIC DNA]</scope>
    <source>
        <tissue evidence="1">Young leaves</tissue>
    </source>
</reference>
<name>A0AAN8U928_SOLBU</name>
<proteinExistence type="predicted"/>
<keyword evidence="2" id="KW-1185">Reference proteome</keyword>
<gene>
    <name evidence="1" type="ORF">RDI58_002122</name>
</gene>